<dbReference type="GO" id="GO:0018796">
    <property type="term" value="F:4,5-dihydroxyphthalate decarboxylase activity"/>
    <property type="evidence" value="ECO:0007669"/>
    <property type="project" value="UniProtKB-EC"/>
</dbReference>
<dbReference type="EMBL" id="FWFK01000006">
    <property type="protein sequence ID" value="SLN64281.1"/>
    <property type="molecule type" value="Genomic_DNA"/>
</dbReference>
<proteinExistence type="predicted"/>
<keyword evidence="1" id="KW-0456">Lyase</keyword>
<dbReference type="RefSeq" id="WP_085792948.1">
    <property type="nucleotide sequence ID" value="NZ_FWFK01000006.1"/>
</dbReference>
<dbReference type="Gene3D" id="3.40.190.10">
    <property type="entry name" value="Periplasmic binding protein-like II"/>
    <property type="match status" value="1"/>
</dbReference>
<evidence type="ECO:0000313" key="2">
    <source>
        <dbReference type="Proteomes" id="UP000193570"/>
    </source>
</evidence>
<name>A0A1X6ZZK5_9RHOB</name>
<evidence type="ECO:0000313" key="1">
    <source>
        <dbReference type="EMBL" id="SLN64281.1"/>
    </source>
</evidence>
<reference evidence="1 2" key="1">
    <citation type="submission" date="2017-03" db="EMBL/GenBank/DDBJ databases">
        <authorList>
            <person name="Afonso C.L."/>
            <person name="Miller P.J."/>
            <person name="Scott M.A."/>
            <person name="Spackman E."/>
            <person name="Goraichik I."/>
            <person name="Dimitrov K.M."/>
            <person name="Suarez D.L."/>
            <person name="Swayne D.E."/>
        </authorList>
    </citation>
    <scope>NUCLEOTIDE SEQUENCE [LARGE SCALE GENOMIC DNA]</scope>
    <source>
        <strain evidence="1 2">CECT 8625</strain>
    </source>
</reference>
<organism evidence="1 2">
    <name type="scientific">Roseivivax jejudonensis</name>
    <dbReference type="NCBI Taxonomy" id="1529041"/>
    <lineage>
        <taxon>Bacteria</taxon>
        <taxon>Pseudomonadati</taxon>
        <taxon>Pseudomonadota</taxon>
        <taxon>Alphaproteobacteria</taxon>
        <taxon>Rhodobacterales</taxon>
        <taxon>Roseobacteraceae</taxon>
        <taxon>Roseivivax</taxon>
    </lineage>
</organism>
<dbReference type="AlphaFoldDB" id="A0A1X6ZZK5"/>
<dbReference type="OrthoDB" id="8689594at2"/>
<protein>
    <submittedName>
        <fullName evidence="1">4,5-dihydroxyphthalate decarboxylase</fullName>
        <ecNumber evidence="1">4.1.1.55</ecNumber>
    </submittedName>
</protein>
<dbReference type="EC" id="4.1.1.55" evidence="1"/>
<dbReference type="Proteomes" id="UP000193570">
    <property type="component" value="Unassembled WGS sequence"/>
</dbReference>
<dbReference type="SUPFAM" id="SSF53850">
    <property type="entry name" value="Periplasmic binding protein-like II"/>
    <property type="match status" value="1"/>
</dbReference>
<gene>
    <name evidence="1" type="primary">pht5_4</name>
    <name evidence="1" type="ORF">ROJ8625_03262</name>
</gene>
<accession>A0A1X6ZZK5</accession>
<sequence>MPNLPLTLGCWDYDRVQALMDGRVRPEGIDLTFLNMVVEETFFRMLRNREFDVSEMSMSSYLVSLTKPDRPFVAIPVFPSRFFRHSCIYVNADAGIDSPADLVGKRFGCPEYQMTAPVWIRGILSDHYGVPVDGPTYVTGGEEEPNRQEKVPLDLPPNFRVERIGPTDTLAQMLADGRIDAFHTARKPSTYDGVRVKRLFPDYVEVEKAYWRDTGIFPIMHVVAIRREVYEANRWIAMNLFQAFREAQRLTYEGLKETAALKGMLPWFNAHVEETFDTMGDDFWPYGVEPNRATLDTFLRYHHEQGLSPHKLSVDDMFAPETLEEFVI</sequence>
<keyword evidence="2" id="KW-1185">Reference proteome</keyword>